<keyword evidence="16" id="KW-0449">Lipoprotein</keyword>
<dbReference type="FunFam" id="2.60.40.1730:FF:000001">
    <property type="entry name" value="Leucyl-cystinyl aminopeptidase"/>
    <property type="match status" value="1"/>
</dbReference>
<dbReference type="InterPro" id="IPR042097">
    <property type="entry name" value="Aminopeptidase_N-like_N_sf"/>
</dbReference>
<dbReference type="InterPro" id="IPR050344">
    <property type="entry name" value="Peptidase_M1_aminopeptidases"/>
</dbReference>
<dbReference type="GO" id="GO:0005615">
    <property type="term" value="C:extracellular space"/>
    <property type="evidence" value="ECO:0007669"/>
    <property type="project" value="TreeGrafter"/>
</dbReference>
<feature type="domain" description="Peptidase M1 membrane alanine aminopeptidase" evidence="21">
    <location>
        <begin position="323"/>
        <end position="531"/>
    </location>
</feature>
<evidence type="ECO:0000256" key="18">
    <source>
        <dbReference type="PIRSR" id="PIRSR634016-3"/>
    </source>
</evidence>
<dbReference type="Gene3D" id="1.10.390.10">
    <property type="entry name" value="Neutral Protease Domain 2"/>
    <property type="match status" value="1"/>
</dbReference>
<dbReference type="InterPro" id="IPR045357">
    <property type="entry name" value="Aminopeptidase_N-like_N"/>
</dbReference>
<evidence type="ECO:0000256" key="10">
    <source>
        <dbReference type="ARBA" id="ARBA00022833"/>
    </source>
</evidence>
<feature type="active site" description="Proton acceptor" evidence="17">
    <location>
        <position position="394"/>
    </location>
</feature>
<keyword evidence="8 18" id="KW-0479">Metal-binding</keyword>
<dbReference type="InterPro" id="IPR027268">
    <property type="entry name" value="Peptidase_M4/M1_CTD_sf"/>
</dbReference>
<gene>
    <name evidence="24" type="ORF">CCAP1982_LOCUS3902</name>
</gene>
<evidence type="ECO:0000256" key="2">
    <source>
        <dbReference type="ARBA" id="ARBA00004609"/>
    </source>
</evidence>
<evidence type="ECO:0000256" key="13">
    <source>
        <dbReference type="ARBA" id="ARBA00023049"/>
    </source>
</evidence>
<keyword evidence="10 18" id="KW-0862">Zinc</keyword>
<evidence type="ECO:0000256" key="20">
    <source>
        <dbReference type="SAM" id="SignalP"/>
    </source>
</evidence>
<dbReference type="GO" id="GO:0008237">
    <property type="term" value="F:metallopeptidase activity"/>
    <property type="evidence" value="ECO:0007669"/>
    <property type="project" value="UniProtKB-KW"/>
</dbReference>
<keyword evidence="4" id="KW-0031">Aminopeptidase</keyword>
<feature type="domain" description="Aminopeptidase N-like N-terminal" evidence="23">
    <location>
        <begin position="88"/>
        <end position="288"/>
    </location>
</feature>
<evidence type="ECO:0000256" key="8">
    <source>
        <dbReference type="ARBA" id="ARBA00022723"/>
    </source>
</evidence>
<comment type="cofactor">
    <cofactor evidence="18">
        <name>Zn(2+)</name>
        <dbReference type="ChEBI" id="CHEBI:29105"/>
    </cofactor>
    <text evidence="18">Binds 1 zinc ion per subunit.</text>
</comment>
<keyword evidence="7" id="KW-0812">Transmembrane</keyword>
<dbReference type="PRINTS" id="PR00756">
    <property type="entry name" value="ALADIPTASE"/>
</dbReference>
<dbReference type="EMBL" id="CAJHJT010000001">
    <property type="protein sequence ID" value="CAD6995181.1"/>
    <property type="molecule type" value="Genomic_DNA"/>
</dbReference>
<dbReference type="InterPro" id="IPR014782">
    <property type="entry name" value="Peptidase_M1_dom"/>
</dbReference>
<evidence type="ECO:0000256" key="15">
    <source>
        <dbReference type="ARBA" id="ARBA00023180"/>
    </source>
</evidence>
<comment type="caution">
    <text evidence="24">The sequence shown here is derived from an EMBL/GenBank/DDBJ whole genome shotgun (WGS) entry which is preliminary data.</text>
</comment>
<dbReference type="CDD" id="cd09601">
    <property type="entry name" value="M1_APN-Q_like"/>
    <property type="match status" value="1"/>
</dbReference>
<proteinExistence type="inferred from homology"/>
<feature type="binding site" evidence="18">
    <location>
        <position position="397"/>
    </location>
    <ligand>
        <name>Zn(2+)</name>
        <dbReference type="ChEBI" id="CHEBI:29105"/>
        <note>catalytic</note>
    </ligand>
</feature>
<evidence type="ECO:0000256" key="16">
    <source>
        <dbReference type="ARBA" id="ARBA00023288"/>
    </source>
</evidence>
<dbReference type="GO" id="GO:0005886">
    <property type="term" value="C:plasma membrane"/>
    <property type="evidence" value="ECO:0007669"/>
    <property type="project" value="UniProtKB-SubCell"/>
</dbReference>
<evidence type="ECO:0000256" key="9">
    <source>
        <dbReference type="ARBA" id="ARBA00022801"/>
    </source>
</evidence>
<evidence type="ECO:0000256" key="5">
    <source>
        <dbReference type="ARBA" id="ARBA00022622"/>
    </source>
</evidence>
<feature type="binding site" evidence="18">
    <location>
        <position position="416"/>
    </location>
    <ligand>
        <name>Zn(2+)</name>
        <dbReference type="ChEBI" id="CHEBI:29105"/>
        <note>catalytic</note>
    </ligand>
</feature>
<dbReference type="InterPro" id="IPR024571">
    <property type="entry name" value="ERAP1-like_C_dom"/>
</dbReference>
<keyword evidence="13" id="KW-0482">Metalloprotease</keyword>
<evidence type="ECO:0000256" key="6">
    <source>
        <dbReference type="ARBA" id="ARBA00022670"/>
    </source>
</evidence>
<evidence type="ECO:0000256" key="11">
    <source>
        <dbReference type="ARBA" id="ARBA00022968"/>
    </source>
</evidence>
<evidence type="ECO:0000256" key="17">
    <source>
        <dbReference type="PIRSR" id="PIRSR634016-1"/>
    </source>
</evidence>
<keyword evidence="11" id="KW-0735">Signal-anchor</keyword>
<evidence type="ECO:0000313" key="24">
    <source>
        <dbReference type="EMBL" id="CAD6995181.1"/>
    </source>
</evidence>
<keyword evidence="14" id="KW-0472">Membrane</keyword>
<name>A0A811U8M0_CERCA</name>
<dbReference type="Gene3D" id="2.60.40.1730">
    <property type="entry name" value="tricorn interacting facor f3 domain"/>
    <property type="match status" value="1"/>
</dbReference>
<evidence type="ECO:0000256" key="1">
    <source>
        <dbReference type="ARBA" id="ARBA00004606"/>
    </source>
</evidence>
<sequence length="1021" mass="118903">MFLFKSICADRRTMHFHYLKKINLVIFVLLLFDLSSGNTTQTDTVSKTLQTSNLQTNQSTTVDITTVTPRYNPNKIPRSLRLPNTTYPLNYHLHIVSYVHREEFQYNGNITIEISVRESTNEIVLHAKNLTITAISMRELNTHVTLDDLTYTYNERANFLIVHPIENYQAFEAGQRYRLEILYKGYLQKNTFGIYWMAYKDEKNGTVYVTATQFEPTSARLAFPCYDEPSFKANFTISLTHSSYYTAISNVMVRQIEPYIDVNAALGGIDGSMLTTTFHTTPAISTYLVAFVISDFVYISEEYRGILQRIFTSPHVADKGRRALKNAIRTVSTFEDYFGIDYALPKLDHVLLKRNYGSAMENWGLITYNEDKLVHWEGADLHKRQSDILMQNHEIAHQWFGNLVSPEWWSYAWLNEGFATYFSYVVTDMLYPDFKVMEFFLTDIAERAYSLNYITVRPMTHYVENNTEILSIFDIISYHRAACVIKMFHHAFNQKTFIKGISQYLRKYQYSFANELNLIDELQAAIATDVTFSQAVWSKNSVRDIMLSWTHSSAIPIVSISRDYEYNTITIKQRSKDQSSLEYWWIPLNFASASAPDFQRTAVDYFMPPVSEVTLSASELGIELRIDDWLIVNKQQTGFYHVLYNDANLWLIAKQLHDNHTVIHPLNRAAIFQDLGHLIQNNDMESVDVVFELLSYLQYEEELMPWNQVADTIVFLGKNLFGTLSHEMYNNFVRQLIRPIFIRLFETPCHGNLTNTELLARQKIMEMACLVDLQECLTYTHAKAHEYIFGSLKIGNEMGYYAMHETILCLGVKYLSDEEFNAILNTFSKDDRDTHPWYDDLIYALRCTQSQSHLQQYLNLLLGENSTKSIMDDIESMMYLLYLFRSNRAARPVMWQFIEENYRILCGFPKFVENFNRIAEYTPRMHRQQFIDLRMKIAEELKKVDRDGILIAADSSHIGQKAKVSDTFNDKFNHQIYEWLKRNQPPTYVASLGARSSATQIGHLFRVAGKFLRKVVSKKRS</sequence>
<evidence type="ECO:0000256" key="14">
    <source>
        <dbReference type="ARBA" id="ARBA00023136"/>
    </source>
</evidence>
<keyword evidence="5" id="KW-0336">GPI-anchor</keyword>
<comment type="similarity">
    <text evidence="3">Belongs to the peptidase M1 family.</text>
</comment>
<dbReference type="OrthoDB" id="510539at2759"/>
<keyword evidence="12" id="KW-1133">Transmembrane helix</keyword>
<dbReference type="GO" id="GO:0005737">
    <property type="term" value="C:cytoplasm"/>
    <property type="evidence" value="ECO:0007669"/>
    <property type="project" value="TreeGrafter"/>
</dbReference>
<reference evidence="24" key="1">
    <citation type="submission" date="2020-11" db="EMBL/GenBank/DDBJ databases">
        <authorList>
            <person name="Whitehead M."/>
        </authorList>
    </citation>
    <scope>NUCLEOTIDE SEQUENCE</scope>
    <source>
        <strain evidence="24">EGII</strain>
    </source>
</reference>
<dbReference type="Proteomes" id="UP000606786">
    <property type="component" value="Unassembled WGS sequence"/>
</dbReference>
<keyword evidence="9" id="KW-0378">Hydrolase</keyword>
<dbReference type="AlphaFoldDB" id="A0A811U8M0"/>
<dbReference type="Gene3D" id="1.25.50.20">
    <property type="match status" value="1"/>
</dbReference>
<dbReference type="PANTHER" id="PTHR11533:SF299">
    <property type="entry name" value="AMINOPEPTIDASE"/>
    <property type="match status" value="1"/>
</dbReference>
<feature type="domain" description="ERAP1-like C-terminal" evidence="22">
    <location>
        <begin position="629"/>
        <end position="910"/>
    </location>
</feature>
<keyword evidence="25" id="KW-1185">Reference proteome</keyword>
<evidence type="ECO:0000259" key="23">
    <source>
        <dbReference type="Pfam" id="PF17900"/>
    </source>
</evidence>
<dbReference type="SUPFAM" id="SSF63737">
    <property type="entry name" value="Leukotriene A4 hydrolase N-terminal domain"/>
    <property type="match status" value="1"/>
</dbReference>
<organism evidence="24 25">
    <name type="scientific">Ceratitis capitata</name>
    <name type="common">Mediterranean fruit fly</name>
    <name type="synonym">Tephritis capitata</name>
    <dbReference type="NCBI Taxonomy" id="7213"/>
    <lineage>
        <taxon>Eukaryota</taxon>
        <taxon>Metazoa</taxon>
        <taxon>Ecdysozoa</taxon>
        <taxon>Arthropoda</taxon>
        <taxon>Hexapoda</taxon>
        <taxon>Insecta</taxon>
        <taxon>Pterygota</taxon>
        <taxon>Neoptera</taxon>
        <taxon>Endopterygota</taxon>
        <taxon>Diptera</taxon>
        <taxon>Brachycera</taxon>
        <taxon>Muscomorpha</taxon>
        <taxon>Tephritoidea</taxon>
        <taxon>Tephritidae</taxon>
        <taxon>Ceratitis</taxon>
        <taxon>Ceratitis</taxon>
    </lineage>
</organism>
<feature type="site" description="Transition state stabilizer" evidence="19">
    <location>
        <position position="478"/>
    </location>
</feature>
<keyword evidence="20" id="KW-0732">Signal</keyword>
<evidence type="ECO:0000259" key="21">
    <source>
        <dbReference type="Pfam" id="PF01433"/>
    </source>
</evidence>
<dbReference type="GO" id="GO:0008270">
    <property type="term" value="F:zinc ion binding"/>
    <property type="evidence" value="ECO:0007669"/>
    <property type="project" value="InterPro"/>
</dbReference>
<dbReference type="PANTHER" id="PTHR11533">
    <property type="entry name" value="PROTEASE M1 ZINC METALLOPROTEASE"/>
    <property type="match status" value="1"/>
</dbReference>
<dbReference type="Gene3D" id="2.60.40.1910">
    <property type="match status" value="1"/>
</dbReference>
<dbReference type="InterPro" id="IPR034016">
    <property type="entry name" value="M1_APN-typ"/>
</dbReference>
<dbReference type="Pfam" id="PF17900">
    <property type="entry name" value="Peptidase_M1_N"/>
    <property type="match status" value="1"/>
</dbReference>
<evidence type="ECO:0000313" key="25">
    <source>
        <dbReference type="Proteomes" id="UP000606786"/>
    </source>
</evidence>
<dbReference type="Pfam" id="PF01433">
    <property type="entry name" value="Peptidase_M1"/>
    <property type="match status" value="1"/>
</dbReference>
<evidence type="ECO:0000256" key="19">
    <source>
        <dbReference type="PIRSR" id="PIRSR634016-4"/>
    </source>
</evidence>
<dbReference type="SUPFAM" id="SSF55486">
    <property type="entry name" value="Metalloproteases ('zincins'), catalytic domain"/>
    <property type="match status" value="1"/>
</dbReference>
<evidence type="ECO:0000256" key="12">
    <source>
        <dbReference type="ARBA" id="ARBA00022989"/>
    </source>
</evidence>
<keyword evidence="15" id="KW-0325">Glycoprotein</keyword>
<dbReference type="GO" id="GO:0004177">
    <property type="term" value="F:aminopeptidase activity"/>
    <property type="evidence" value="ECO:0007669"/>
    <property type="project" value="UniProtKB-KW"/>
</dbReference>
<keyword evidence="6" id="KW-0645">Protease</keyword>
<evidence type="ECO:0000256" key="7">
    <source>
        <dbReference type="ARBA" id="ARBA00022692"/>
    </source>
</evidence>
<dbReference type="GO" id="GO:0098552">
    <property type="term" value="C:side of membrane"/>
    <property type="evidence" value="ECO:0007669"/>
    <property type="project" value="UniProtKB-KW"/>
</dbReference>
<evidence type="ECO:0000256" key="3">
    <source>
        <dbReference type="ARBA" id="ARBA00010136"/>
    </source>
</evidence>
<evidence type="ECO:0000259" key="22">
    <source>
        <dbReference type="Pfam" id="PF11838"/>
    </source>
</evidence>
<protein>
    <submittedName>
        <fullName evidence="24">(Mediterranean fruit fly) hypothetical protein</fullName>
    </submittedName>
</protein>
<accession>A0A811U8M0</accession>
<dbReference type="Pfam" id="PF11838">
    <property type="entry name" value="ERAP1_C"/>
    <property type="match status" value="1"/>
</dbReference>
<dbReference type="InterPro" id="IPR001930">
    <property type="entry name" value="Peptidase_M1"/>
</dbReference>
<dbReference type="FunFam" id="1.10.390.10:FF:000013">
    <property type="entry name" value="Aminopeptidase N"/>
    <property type="match status" value="1"/>
</dbReference>
<dbReference type="GO" id="GO:0006508">
    <property type="term" value="P:proteolysis"/>
    <property type="evidence" value="ECO:0007669"/>
    <property type="project" value="UniProtKB-KW"/>
</dbReference>
<evidence type="ECO:0000256" key="4">
    <source>
        <dbReference type="ARBA" id="ARBA00022438"/>
    </source>
</evidence>
<comment type="subcellular location">
    <subcellularLocation>
        <location evidence="2">Cell membrane</location>
        <topology evidence="2">Lipid-anchor</topology>
        <topology evidence="2">GPI-anchor</topology>
    </subcellularLocation>
    <subcellularLocation>
        <location evidence="1">Membrane</location>
        <topology evidence="1">Single-pass type II membrane protein</topology>
    </subcellularLocation>
</comment>
<feature type="signal peptide" evidence="20">
    <location>
        <begin position="1"/>
        <end position="37"/>
    </location>
</feature>
<feature type="binding site" evidence="18">
    <location>
        <position position="393"/>
    </location>
    <ligand>
        <name>Zn(2+)</name>
        <dbReference type="ChEBI" id="CHEBI:29105"/>
        <note>catalytic</note>
    </ligand>
</feature>
<feature type="chain" id="PRO_5032584536" evidence="20">
    <location>
        <begin position="38"/>
        <end position="1021"/>
    </location>
</feature>